<keyword evidence="1" id="KW-0997">Cell inner membrane</keyword>
<dbReference type="RefSeq" id="WP_377723003.1">
    <property type="nucleotide sequence ID" value="NZ_JBHSEW010000001.1"/>
</dbReference>
<comment type="similarity">
    <text evidence="1">Belongs to the MscS (TC 1.A.23) family.</text>
</comment>
<keyword evidence="1" id="KW-0406">Ion transport</keyword>
<comment type="subunit">
    <text evidence="1">Homoheptamer.</text>
</comment>
<reference evidence="3" key="1">
    <citation type="journal article" date="2019" name="Int. J. Syst. Evol. Microbiol.">
        <title>The Global Catalogue of Microorganisms (GCM) 10K type strain sequencing project: providing services to taxonomists for standard genome sequencing and annotation.</title>
        <authorList>
            <consortium name="The Broad Institute Genomics Platform"/>
            <consortium name="The Broad Institute Genome Sequencing Center for Infectious Disease"/>
            <person name="Wu L."/>
            <person name="Ma J."/>
        </authorList>
    </citation>
    <scope>NUCLEOTIDE SEQUENCE [LARGE SCALE GENOMIC DNA]</scope>
    <source>
        <strain evidence="3">JCM 11650</strain>
    </source>
</reference>
<sequence>MNFQTFSDALQQALGAQIPQVLGALAILVLGWLLAVVVRASVRRGLKLLHLNERIAQNTKTVLGAEEAAATGAFWLILLATLVATLNSLDLTLLSAPLAQMVQDVVGYIPHLAAGAVLALAAWLLAVLLRALVTKALAATTLDERLSHEAGMAPMSRNAGNVLFWLVILFFLPAILAALRLDGVLDPVRNLLGQLLGYLPNLLGASMIALAGFVVARVLRALVSNLLAAAGAQRINGCLGLDSSIQLPRLGGTLVFILVLVPSLIAALDALKIEAISRPATQVLEQVLGATPHILAACIIVLLTWYVARFAAGLLTRLLESAGVDTLPEKLGLGQALSGALRPSQLAGRLVLFFALLFATVEAAGQLGFVQVSDVVTTFITFGGDILLGSAILVVGFWLSSVAAGAIARTGKEGSAFAANVARFAILGLVTAMGLRAMGIANEIVQLAFGLTLGAVAVAFALAFGLGGREAAGKLLEHCVAKLLGKKD</sequence>
<comment type="caution">
    <text evidence="2">The sequence shown here is derived from an EMBL/GenBank/DDBJ whole genome shotgun (WGS) entry which is preliminary data.</text>
</comment>
<feature type="transmembrane region" description="Helical" evidence="1">
    <location>
        <begin position="346"/>
        <end position="366"/>
    </location>
</feature>
<organism evidence="2 3">
    <name type="scientific">Comamonas nitrativorans</name>
    <dbReference type="NCBI Taxonomy" id="108437"/>
    <lineage>
        <taxon>Bacteria</taxon>
        <taxon>Pseudomonadati</taxon>
        <taxon>Pseudomonadota</taxon>
        <taxon>Betaproteobacteria</taxon>
        <taxon>Burkholderiales</taxon>
        <taxon>Comamonadaceae</taxon>
        <taxon>Comamonas</taxon>
    </lineage>
</organism>
<feature type="transmembrane region" description="Helical" evidence="1">
    <location>
        <begin position="250"/>
        <end position="268"/>
    </location>
</feature>
<keyword evidence="1" id="KW-0813">Transport</keyword>
<dbReference type="PANTHER" id="PTHR30221">
    <property type="entry name" value="SMALL-CONDUCTANCE MECHANOSENSITIVE CHANNEL"/>
    <property type="match status" value="1"/>
</dbReference>
<protein>
    <recommendedName>
        <fullName evidence="1">Small-conductance mechanosensitive channel</fullName>
    </recommendedName>
</protein>
<feature type="transmembrane region" description="Helical" evidence="1">
    <location>
        <begin position="288"/>
        <end position="308"/>
    </location>
</feature>
<feature type="transmembrane region" description="Helical" evidence="1">
    <location>
        <begin position="162"/>
        <end position="181"/>
    </location>
</feature>
<dbReference type="InterPro" id="IPR008910">
    <property type="entry name" value="MSC_TM_helix"/>
</dbReference>
<proteinExistence type="inferred from homology"/>
<evidence type="ECO:0000256" key="1">
    <source>
        <dbReference type="RuleBase" id="RU369025"/>
    </source>
</evidence>
<feature type="transmembrane region" description="Helical" evidence="1">
    <location>
        <begin position="63"/>
        <end position="86"/>
    </location>
</feature>
<dbReference type="NCBIfam" id="NF033912">
    <property type="entry name" value="msc"/>
    <property type="match status" value="1"/>
</dbReference>
<evidence type="ECO:0000313" key="2">
    <source>
        <dbReference type="EMBL" id="MFC4620707.1"/>
    </source>
</evidence>
<name>A0ABV9GRV6_9BURK</name>
<feature type="transmembrane region" description="Helical" evidence="1">
    <location>
        <begin position="444"/>
        <end position="466"/>
    </location>
</feature>
<evidence type="ECO:0000313" key="3">
    <source>
        <dbReference type="Proteomes" id="UP001595967"/>
    </source>
</evidence>
<comment type="caution">
    <text evidence="1">Lacks conserved residue(s) required for the propagation of feature annotation.</text>
</comment>
<dbReference type="InterPro" id="IPR045275">
    <property type="entry name" value="MscS_archaea/bacteria_type"/>
</dbReference>
<feature type="transmembrane region" description="Helical" evidence="1">
    <location>
        <begin position="20"/>
        <end position="42"/>
    </location>
</feature>
<dbReference type="Pfam" id="PF05552">
    <property type="entry name" value="MS_channel_1st_1"/>
    <property type="match status" value="4"/>
</dbReference>
<dbReference type="PANTHER" id="PTHR30221:SF1">
    <property type="entry name" value="SMALL-CONDUCTANCE MECHANOSENSITIVE CHANNEL"/>
    <property type="match status" value="1"/>
</dbReference>
<keyword evidence="1" id="KW-0812">Transmembrane</keyword>
<feature type="transmembrane region" description="Helical" evidence="1">
    <location>
        <begin position="106"/>
        <end position="129"/>
    </location>
</feature>
<feature type="transmembrane region" description="Helical" evidence="1">
    <location>
        <begin position="201"/>
        <end position="219"/>
    </location>
</feature>
<accession>A0ABV9GRV6</accession>
<keyword evidence="1" id="KW-1133">Transmembrane helix</keyword>
<gene>
    <name evidence="2" type="ORF">ACFO3A_00555</name>
</gene>
<feature type="transmembrane region" description="Helical" evidence="1">
    <location>
        <begin position="386"/>
        <end position="408"/>
    </location>
</feature>
<keyword evidence="1" id="KW-1003">Cell membrane</keyword>
<keyword evidence="1" id="KW-0407">Ion channel</keyword>
<feature type="transmembrane region" description="Helical" evidence="1">
    <location>
        <begin position="420"/>
        <end position="438"/>
    </location>
</feature>
<comment type="function">
    <text evidence="1">Mechanosensitive channel that participates in the regulation of osmotic pressure changes within the cell, opening in response to stretch forces in the membrane lipid bilayer, without the need for other proteins. Contributes to normal resistance to hypoosmotic shock. Forms an ion channel of 1.0 nanosiemens conductance with a slight preference for anions.</text>
</comment>
<keyword evidence="3" id="KW-1185">Reference proteome</keyword>
<comment type="subcellular location">
    <subcellularLocation>
        <location evidence="1">Cell inner membrane</location>
        <topology evidence="1">Multi-pass membrane protein</topology>
    </subcellularLocation>
</comment>
<dbReference type="EMBL" id="JBHSEW010000001">
    <property type="protein sequence ID" value="MFC4620707.1"/>
    <property type="molecule type" value="Genomic_DNA"/>
</dbReference>
<dbReference type="Proteomes" id="UP001595967">
    <property type="component" value="Unassembled WGS sequence"/>
</dbReference>
<keyword evidence="1" id="KW-0472">Membrane</keyword>